<protein>
    <submittedName>
        <fullName evidence="6">Peptide/nickel transport system ATP-binding protein</fullName>
    </submittedName>
</protein>
<evidence type="ECO:0000256" key="3">
    <source>
        <dbReference type="ARBA" id="ARBA00022741"/>
    </source>
</evidence>
<organism evidence="6 7">
    <name type="scientific">Leifsonia naganoensis</name>
    <dbReference type="NCBI Taxonomy" id="150025"/>
    <lineage>
        <taxon>Bacteria</taxon>
        <taxon>Bacillati</taxon>
        <taxon>Actinomycetota</taxon>
        <taxon>Actinomycetes</taxon>
        <taxon>Micrococcales</taxon>
        <taxon>Microbacteriaceae</taxon>
        <taxon>Leifsonia</taxon>
    </lineage>
</organism>
<dbReference type="InterPro" id="IPR017871">
    <property type="entry name" value="ABC_transporter-like_CS"/>
</dbReference>
<dbReference type="InterPro" id="IPR027417">
    <property type="entry name" value="P-loop_NTPase"/>
</dbReference>
<evidence type="ECO:0000313" key="6">
    <source>
        <dbReference type="EMBL" id="NYK10513.1"/>
    </source>
</evidence>
<keyword evidence="4 6" id="KW-0067">ATP-binding</keyword>
<dbReference type="SMART" id="SM00382">
    <property type="entry name" value="AAA"/>
    <property type="match status" value="1"/>
</dbReference>
<dbReference type="InterPro" id="IPR003439">
    <property type="entry name" value="ABC_transporter-like_ATP-bd"/>
</dbReference>
<feature type="domain" description="ABC transporter" evidence="5">
    <location>
        <begin position="6"/>
        <end position="257"/>
    </location>
</feature>
<accession>A0A853DS82</accession>
<dbReference type="Gene3D" id="3.40.50.300">
    <property type="entry name" value="P-loop containing nucleotide triphosphate hydrolases"/>
    <property type="match status" value="1"/>
</dbReference>
<dbReference type="PANTHER" id="PTHR43776">
    <property type="entry name" value="TRANSPORT ATP-BINDING PROTEIN"/>
    <property type="match status" value="1"/>
</dbReference>
<dbReference type="CDD" id="cd03257">
    <property type="entry name" value="ABC_NikE_OppD_transporters"/>
    <property type="match status" value="1"/>
</dbReference>
<dbReference type="GO" id="GO:0005524">
    <property type="term" value="F:ATP binding"/>
    <property type="evidence" value="ECO:0007669"/>
    <property type="project" value="UniProtKB-KW"/>
</dbReference>
<comment type="caution">
    <text evidence="6">The sequence shown here is derived from an EMBL/GenBank/DDBJ whole genome shotgun (WGS) entry which is preliminary data.</text>
</comment>
<name>A0A853DS82_9MICO</name>
<dbReference type="RefSeq" id="WP_179701237.1">
    <property type="nucleotide sequence ID" value="NZ_BAAAHA010000006.1"/>
</dbReference>
<dbReference type="PANTHER" id="PTHR43776:SF7">
    <property type="entry name" value="D,D-DIPEPTIDE TRANSPORT ATP-BINDING PROTEIN DDPF-RELATED"/>
    <property type="match status" value="1"/>
</dbReference>
<dbReference type="PROSITE" id="PS50893">
    <property type="entry name" value="ABC_TRANSPORTER_2"/>
    <property type="match status" value="1"/>
</dbReference>
<dbReference type="EMBL" id="JACCHJ010000001">
    <property type="protein sequence ID" value="NYK10513.1"/>
    <property type="molecule type" value="Genomic_DNA"/>
</dbReference>
<keyword evidence="2" id="KW-0813">Transport</keyword>
<evidence type="ECO:0000259" key="5">
    <source>
        <dbReference type="PROSITE" id="PS50893"/>
    </source>
</evidence>
<dbReference type="Proteomes" id="UP000521075">
    <property type="component" value="Unassembled WGS sequence"/>
</dbReference>
<dbReference type="InterPro" id="IPR003593">
    <property type="entry name" value="AAA+_ATPase"/>
</dbReference>
<gene>
    <name evidence="6" type="ORF">HNR14_002394</name>
</gene>
<dbReference type="Pfam" id="PF00005">
    <property type="entry name" value="ABC_tran"/>
    <property type="match status" value="1"/>
</dbReference>
<dbReference type="AlphaFoldDB" id="A0A853DS82"/>
<reference evidence="6 7" key="1">
    <citation type="submission" date="2020-07" db="EMBL/GenBank/DDBJ databases">
        <title>Sequencing the genomes of 1000 actinobacteria strains.</title>
        <authorList>
            <person name="Klenk H.-P."/>
        </authorList>
    </citation>
    <scope>NUCLEOTIDE SEQUENCE [LARGE SCALE GENOMIC DNA]</scope>
    <source>
        <strain evidence="6 7">DSM 15166</strain>
    </source>
</reference>
<evidence type="ECO:0000256" key="4">
    <source>
        <dbReference type="ARBA" id="ARBA00022840"/>
    </source>
</evidence>
<dbReference type="InterPro" id="IPR050319">
    <property type="entry name" value="ABC_transp_ATP-bind"/>
</dbReference>
<sequence length="288" mass="30689">MSEPLLAVADLEVVYPGARPPGRFTRRAPVASVSGVTFDVAPGEVVALVGESGSGKSTIGNAILGLVPIANGSVTFQGNDITGASPRERRALASSLQVVFQNPYGSLNPSLTVRSILSEPLRLTPGLGREERADRVTTLLEQVGLPPSAADRRPGDFSGGQRQRIAIARALAVDPTLIVCDEPTSALDVSTQRVVLDLLTELARENNVGYLFITHDLAVVRTFADRVVVLNKGRIVESGSAVDVCERPATPYTQRLVAAAPVPDPVLQAERRRAWRALTDENKTKDAK</sequence>
<comment type="similarity">
    <text evidence="1">Belongs to the ABC transporter superfamily.</text>
</comment>
<dbReference type="GO" id="GO:0016887">
    <property type="term" value="F:ATP hydrolysis activity"/>
    <property type="evidence" value="ECO:0007669"/>
    <property type="project" value="InterPro"/>
</dbReference>
<proteinExistence type="inferred from homology"/>
<keyword evidence="7" id="KW-1185">Reference proteome</keyword>
<keyword evidence="3" id="KW-0547">Nucleotide-binding</keyword>
<evidence type="ECO:0000256" key="2">
    <source>
        <dbReference type="ARBA" id="ARBA00022448"/>
    </source>
</evidence>
<evidence type="ECO:0000313" key="7">
    <source>
        <dbReference type="Proteomes" id="UP000521075"/>
    </source>
</evidence>
<dbReference type="GO" id="GO:0055085">
    <property type="term" value="P:transmembrane transport"/>
    <property type="evidence" value="ECO:0007669"/>
    <property type="project" value="UniProtKB-ARBA"/>
</dbReference>
<evidence type="ECO:0000256" key="1">
    <source>
        <dbReference type="ARBA" id="ARBA00005417"/>
    </source>
</evidence>
<dbReference type="SUPFAM" id="SSF52540">
    <property type="entry name" value="P-loop containing nucleoside triphosphate hydrolases"/>
    <property type="match status" value="1"/>
</dbReference>
<dbReference type="PROSITE" id="PS00211">
    <property type="entry name" value="ABC_TRANSPORTER_1"/>
    <property type="match status" value="1"/>
</dbReference>